<reference evidence="3 4" key="1">
    <citation type="submission" date="2023-08" db="EMBL/GenBank/DDBJ databases">
        <title>Black Yeasts Isolated from many extreme environments.</title>
        <authorList>
            <person name="Coleine C."/>
            <person name="Stajich J.E."/>
            <person name="Selbmann L."/>
        </authorList>
    </citation>
    <scope>NUCLEOTIDE SEQUENCE [LARGE SCALE GENOMIC DNA]</scope>
    <source>
        <strain evidence="3 4">CCFEE 5885</strain>
    </source>
</reference>
<dbReference type="InterPro" id="IPR000757">
    <property type="entry name" value="Beta-glucanase-like"/>
</dbReference>
<evidence type="ECO:0000256" key="1">
    <source>
        <dbReference type="SAM" id="MobiDB-lite"/>
    </source>
</evidence>
<dbReference type="PANTHER" id="PTHR38121">
    <property type="entry name" value="GH16 DOMAIN-CONTAINING PROTEIN"/>
    <property type="match status" value="1"/>
</dbReference>
<feature type="compositionally biased region" description="Polar residues" evidence="1">
    <location>
        <begin position="1"/>
        <end position="17"/>
    </location>
</feature>
<dbReference type="Pfam" id="PF00722">
    <property type="entry name" value="Glyco_hydro_16"/>
    <property type="match status" value="1"/>
</dbReference>
<evidence type="ECO:0000259" key="2">
    <source>
        <dbReference type="PROSITE" id="PS51762"/>
    </source>
</evidence>
<keyword evidence="4" id="KW-1185">Reference proteome</keyword>
<accession>A0ABR0JZK9</accession>
<dbReference type="PANTHER" id="PTHR38121:SF2">
    <property type="entry name" value="ACYLTRANSFERASE 3 DOMAIN-CONTAINING PROTEIN"/>
    <property type="match status" value="1"/>
</dbReference>
<organism evidence="3 4">
    <name type="scientific">Lithohypha guttulata</name>
    <dbReference type="NCBI Taxonomy" id="1690604"/>
    <lineage>
        <taxon>Eukaryota</taxon>
        <taxon>Fungi</taxon>
        <taxon>Dikarya</taxon>
        <taxon>Ascomycota</taxon>
        <taxon>Pezizomycotina</taxon>
        <taxon>Eurotiomycetes</taxon>
        <taxon>Chaetothyriomycetidae</taxon>
        <taxon>Chaetothyriales</taxon>
        <taxon>Trichomeriaceae</taxon>
        <taxon>Lithohypha</taxon>
    </lineage>
</organism>
<protein>
    <recommendedName>
        <fullName evidence="2">GH16 domain-containing protein</fullName>
    </recommendedName>
</protein>
<dbReference type="EMBL" id="JAVRRG010000152">
    <property type="protein sequence ID" value="KAK5080286.1"/>
    <property type="molecule type" value="Genomic_DNA"/>
</dbReference>
<evidence type="ECO:0000313" key="3">
    <source>
        <dbReference type="EMBL" id="KAK5080286.1"/>
    </source>
</evidence>
<gene>
    <name evidence="3" type="ORF">LTR24_008567</name>
</gene>
<sequence length="283" mass="31222">MLPGSSSPSDQPSTATDRPTITSSTSSTPTAPAAPGKPTYDSSTCTWEVPGAGRFNHKREFNFLNKGGHLPDGLTASNYLVQDTYAGAPYNHKFEAQNVYSDGELLNLKVPGVPIPPSDDPGYAISSAEIVTTEDKILYASIFFYLDDTQEVDIEYLTHPESQGNNIHQKSSTGAPIPIWFCNQAMTSGASATQRVGPAPVDVSELHEYRIDWTKDFTAFYIDGILQKRHTTNVPNKPGRWIWNNWANGDYGWSAGPPSKDNIFKIQNITMYYNTIDDSKRCQ</sequence>
<feature type="region of interest" description="Disordered" evidence="1">
    <location>
        <begin position="1"/>
        <end position="42"/>
    </location>
</feature>
<feature type="compositionally biased region" description="Low complexity" evidence="1">
    <location>
        <begin position="19"/>
        <end position="34"/>
    </location>
</feature>
<dbReference type="CDD" id="cd00413">
    <property type="entry name" value="Glyco_hydrolase_16"/>
    <property type="match status" value="1"/>
</dbReference>
<proteinExistence type="predicted"/>
<evidence type="ECO:0000313" key="4">
    <source>
        <dbReference type="Proteomes" id="UP001345013"/>
    </source>
</evidence>
<dbReference type="SUPFAM" id="SSF49899">
    <property type="entry name" value="Concanavalin A-like lectins/glucanases"/>
    <property type="match status" value="1"/>
</dbReference>
<name>A0ABR0JZK9_9EURO</name>
<dbReference type="PROSITE" id="PS51762">
    <property type="entry name" value="GH16_2"/>
    <property type="match status" value="1"/>
</dbReference>
<dbReference type="InterPro" id="IPR013320">
    <property type="entry name" value="ConA-like_dom_sf"/>
</dbReference>
<comment type="caution">
    <text evidence="3">The sequence shown here is derived from an EMBL/GenBank/DDBJ whole genome shotgun (WGS) entry which is preliminary data.</text>
</comment>
<feature type="domain" description="GH16" evidence="2">
    <location>
        <begin position="21"/>
        <end position="277"/>
    </location>
</feature>
<dbReference type="Gene3D" id="2.60.120.200">
    <property type="match status" value="1"/>
</dbReference>
<dbReference type="Proteomes" id="UP001345013">
    <property type="component" value="Unassembled WGS sequence"/>
</dbReference>